<proteinExistence type="predicted"/>
<evidence type="ECO:0000313" key="2">
    <source>
        <dbReference type="Proteomes" id="UP000274429"/>
    </source>
</evidence>
<dbReference type="EMBL" id="UYWX01006637">
    <property type="protein sequence ID" value="VDM26494.1"/>
    <property type="molecule type" value="Genomic_DNA"/>
</dbReference>
<protein>
    <submittedName>
        <fullName evidence="3">REJ domain-containing protein</fullName>
    </submittedName>
</protein>
<sequence>MDDLAFVHRMHLASSTSPSSPLFSLTASVSSPSASHRALVCTASLFHFTYSSSSSSSTTTFSPSCAPTSVSTFHRCYLLILLTGQSSLL</sequence>
<organism evidence="3">
    <name type="scientific">Hydatigena taeniaeformis</name>
    <name type="common">Feline tapeworm</name>
    <name type="synonym">Taenia taeniaeformis</name>
    <dbReference type="NCBI Taxonomy" id="6205"/>
    <lineage>
        <taxon>Eukaryota</taxon>
        <taxon>Metazoa</taxon>
        <taxon>Spiralia</taxon>
        <taxon>Lophotrochozoa</taxon>
        <taxon>Platyhelminthes</taxon>
        <taxon>Cestoda</taxon>
        <taxon>Eucestoda</taxon>
        <taxon>Cyclophyllidea</taxon>
        <taxon>Taeniidae</taxon>
        <taxon>Hydatigera</taxon>
    </lineage>
</organism>
<dbReference type="Proteomes" id="UP000274429">
    <property type="component" value="Unassembled WGS sequence"/>
</dbReference>
<evidence type="ECO:0000313" key="3">
    <source>
        <dbReference type="WBParaSite" id="TTAC_0000523101-mRNA-1"/>
    </source>
</evidence>
<dbReference type="AlphaFoldDB" id="A0A0R3WWU1"/>
<reference evidence="3" key="1">
    <citation type="submission" date="2017-02" db="UniProtKB">
        <authorList>
            <consortium name="WormBaseParasite"/>
        </authorList>
    </citation>
    <scope>IDENTIFICATION</scope>
</reference>
<reference evidence="1 2" key="2">
    <citation type="submission" date="2018-11" db="EMBL/GenBank/DDBJ databases">
        <authorList>
            <consortium name="Pathogen Informatics"/>
        </authorList>
    </citation>
    <scope>NUCLEOTIDE SEQUENCE [LARGE SCALE GENOMIC DNA]</scope>
</reference>
<dbReference type="WBParaSite" id="TTAC_0000523101-mRNA-1">
    <property type="protein sequence ID" value="TTAC_0000523101-mRNA-1"/>
    <property type="gene ID" value="TTAC_0000523101"/>
</dbReference>
<keyword evidence="2" id="KW-1185">Reference proteome</keyword>
<name>A0A0R3WWU1_HYDTA</name>
<accession>A0A0R3WWU1</accession>
<gene>
    <name evidence="1" type="ORF">TTAC_LOCUS5216</name>
</gene>
<evidence type="ECO:0000313" key="1">
    <source>
        <dbReference type="EMBL" id="VDM26494.1"/>
    </source>
</evidence>